<feature type="region of interest" description="Disordered" evidence="4">
    <location>
        <begin position="160"/>
        <end position="188"/>
    </location>
</feature>
<dbReference type="EMBL" id="ASPP01005569">
    <property type="protein sequence ID" value="ETO30294.1"/>
    <property type="molecule type" value="Genomic_DNA"/>
</dbReference>
<dbReference type="InterPro" id="IPR008978">
    <property type="entry name" value="HSP20-like_chaperone"/>
</dbReference>
<comment type="similarity">
    <text evidence="2 3">Belongs to the small heat shock protein (HSP20) family.</text>
</comment>
<evidence type="ECO:0000259" key="5">
    <source>
        <dbReference type="PROSITE" id="PS01031"/>
    </source>
</evidence>
<organism evidence="6 7">
    <name type="scientific">Reticulomyxa filosa</name>
    <dbReference type="NCBI Taxonomy" id="46433"/>
    <lineage>
        <taxon>Eukaryota</taxon>
        <taxon>Sar</taxon>
        <taxon>Rhizaria</taxon>
        <taxon>Retaria</taxon>
        <taxon>Foraminifera</taxon>
        <taxon>Monothalamids</taxon>
        <taxon>Reticulomyxidae</taxon>
        <taxon>Reticulomyxa</taxon>
    </lineage>
</organism>
<dbReference type="InterPro" id="IPR031107">
    <property type="entry name" value="Small_HSP"/>
</dbReference>
<dbReference type="SUPFAM" id="SSF49764">
    <property type="entry name" value="HSP20-like chaperones"/>
    <property type="match status" value="1"/>
</dbReference>
<sequence>MLEISGERKEEKEEKGNDQTVHRKERYYGSFLRQLALPEDINKDMSGVTAKFDNGVLHVTIPKTSSSSKEHVTINILTSANYITFVKIKSVRCAHQQSNLNFSAKKIAQVRSQLFTWCHNEQEKTHPKKYLNKRKVKIKFIELQKKAVYFVGSKQNKSHTHLTQDKIIKKKKQTTKKKKRKIKTNKGK</sequence>
<comment type="caution">
    <text evidence="6">The sequence shown here is derived from an EMBL/GenBank/DDBJ whole genome shotgun (WGS) entry which is preliminary data.</text>
</comment>
<feature type="compositionally biased region" description="Basic residues" evidence="4">
    <location>
        <begin position="168"/>
        <end position="188"/>
    </location>
</feature>
<gene>
    <name evidence="6" type="ORF">RFI_06827</name>
</gene>
<dbReference type="Proteomes" id="UP000023152">
    <property type="component" value="Unassembled WGS sequence"/>
</dbReference>
<dbReference type="Pfam" id="PF00011">
    <property type="entry name" value="HSP20"/>
    <property type="match status" value="1"/>
</dbReference>
<reference evidence="6 7" key="1">
    <citation type="journal article" date="2013" name="Curr. Biol.">
        <title>The Genome of the Foraminiferan Reticulomyxa filosa.</title>
        <authorList>
            <person name="Glockner G."/>
            <person name="Hulsmann N."/>
            <person name="Schleicher M."/>
            <person name="Noegel A.A."/>
            <person name="Eichinger L."/>
            <person name="Gallinger C."/>
            <person name="Pawlowski J."/>
            <person name="Sierra R."/>
            <person name="Euteneuer U."/>
            <person name="Pillet L."/>
            <person name="Moustafa A."/>
            <person name="Platzer M."/>
            <person name="Groth M."/>
            <person name="Szafranski K."/>
            <person name="Schliwa M."/>
        </authorList>
    </citation>
    <scope>NUCLEOTIDE SEQUENCE [LARGE SCALE GENOMIC DNA]</scope>
</reference>
<keyword evidence="1 6" id="KW-0346">Stress response</keyword>
<name>X6NWT7_RETFI</name>
<dbReference type="PANTHER" id="PTHR11527">
    <property type="entry name" value="HEAT-SHOCK PROTEIN 20 FAMILY MEMBER"/>
    <property type="match status" value="1"/>
</dbReference>
<evidence type="ECO:0000313" key="7">
    <source>
        <dbReference type="Proteomes" id="UP000023152"/>
    </source>
</evidence>
<accession>X6NWT7</accession>
<proteinExistence type="inferred from homology"/>
<evidence type="ECO:0000313" key="6">
    <source>
        <dbReference type="EMBL" id="ETO30294.1"/>
    </source>
</evidence>
<dbReference type="PROSITE" id="PS01031">
    <property type="entry name" value="SHSP"/>
    <property type="match status" value="1"/>
</dbReference>
<evidence type="ECO:0000256" key="1">
    <source>
        <dbReference type="ARBA" id="ARBA00023016"/>
    </source>
</evidence>
<feature type="region of interest" description="Disordered" evidence="4">
    <location>
        <begin position="1"/>
        <end position="20"/>
    </location>
</feature>
<dbReference type="OrthoDB" id="1431247at2759"/>
<feature type="domain" description="SHSP" evidence="5">
    <location>
        <begin position="1"/>
        <end position="79"/>
    </location>
</feature>
<keyword evidence="7" id="KW-1185">Reference proteome</keyword>
<evidence type="ECO:0000256" key="2">
    <source>
        <dbReference type="PROSITE-ProRule" id="PRU00285"/>
    </source>
</evidence>
<evidence type="ECO:0000256" key="4">
    <source>
        <dbReference type="SAM" id="MobiDB-lite"/>
    </source>
</evidence>
<dbReference type="AlphaFoldDB" id="X6NWT7"/>
<dbReference type="CDD" id="cd06464">
    <property type="entry name" value="ACD_sHsps-like"/>
    <property type="match status" value="1"/>
</dbReference>
<protein>
    <submittedName>
        <fullName evidence="6">Heat shock protein Hsp20</fullName>
    </submittedName>
</protein>
<dbReference type="InterPro" id="IPR002068">
    <property type="entry name" value="A-crystallin/Hsp20_dom"/>
</dbReference>
<dbReference type="Gene3D" id="2.60.40.790">
    <property type="match status" value="1"/>
</dbReference>
<evidence type="ECO:0000256" key="3">
    <source>
        <dbReference type="RuleBase" id="RU003616"/>
    </source>
</evidence>